<evidence type="ECO:0000259" key="1">
    <source>
        <dbReference type="Pfam" id="PF05699"/>
    </source>
</evidence>
<evidence type="ECO:0000313" key="3">
    <source>
        <dbReference type="Proteomes" id="UP000829354"/>
    </source>
</evidence>
<proteinExistence type="predicted"/>
<feature type="domain" description="HAT C-terminal dimerisation" evidence="1">
    <location>
        <begin position="502"/>
        <end position="574"/>
    </location>
</feature>
<dbReference type="SUPFAM" id="SSF53098">
    <property type="entry name" value="Ribonuclease H-like"/>
    <property type="match status" value="1"/>
</dbReference>
<gene>
    <name evidence="2" type="ORF">L5515_002808</name>
</gene>
<evidence type="ECO:0000313" key="2">
    <source>
        <dbReference type="EMBL" id="UMM15363.1"/>
    </source>
</evidence>
<dbReference type="Proteomes" id="UP000829354">
    <property type="component" value="Chromosome I"/>
</dbReference>
<dbReference type="InterPro" id="IPR052717">
    <property type="entry name" value="Vacuolar_transposase_reg"/>
</dbReference>
<keyword evidence="3" id="KW-1185">Reference proteome</keyword>
<organism evidence="2 3">
    <name type="scientific">Caenorhabditis briggsae</name>
    <dbReference type="NCBI Taxonomy" id="6238"/>
    <lineage>
        <taxon>Eukaryota</taxon>
        <taxon>Metazoa</taxon>
        <taxon>Ecdysozoa</taxon>
        <taxon>Nematoda</taxon>
        <taxon>Chromadorea</taxon>
        <taxon>Rhabditida</taxon>
        <taxon>Rhabditina</taxon>
        <taxon>Rhabditomorpha</taxon>
        <taxon>Rhabditoidea</taxon>
        <taxon>Rhabditidae</taxon>
        <taxon>Peloderinae</taxon>
        <taxon>Caenorhabditis</taxon>
    </lineage>
</organism>
<sequence>MTILVENCQYWILASTVFLYTDPTVSAHYFIFSPFYKSFKRFRMGKYSKYLEYLEDGKMRCLICQHTFSKQKDSCTTVLNYHFKKKHQKEWNDINGICDDEEEPAAKHPRATANSPEDVRASKINRAFMQLVAGASLPVNLLEHPAWKNFCKVAIPKFQFNSLFQQSELQSLYIEYESKIRHDLLKVWHVSIGIDEWADSEQRGVVVFYLEHNQWTHRVLGIVENSPEKNAEEQIEDILQSFDLKGKICSVIVRGSKTFKLDFPLFECLENNLNLAINEGFDKLSTFQNVYDKIQDIVDRKEETSEQFGVEKIRWMTIHDLFERALQLREVINFLTEENIHKITSSDWDTAESVVSILQPIVDSTVLIQKSGMTSSAIIPLCKVLIRELHDMKENPNVSEPIVKQIEVELKQYESNEFLQFGMMLDVRFKDCFAEDEWKNKFSQFLLDRCDEDDEHVTEVAAVKEDPFSRFINAQRIDINRTRGNRKEQILLELQKWFLDGTNMNENPIEWWARSASKEAYPILHRFHLNYLNAPAMGAATENLSSTDLAGLNDNRKLLNSDDFSKFLFLQQNLRLMGYGGQEC</sequence>
<dbReference type="Pfam" id="PF05699">
    <property type="entry name" value="Dimer_Tnp_hAT"/>
    <property type="match status" value="1"/>
</dbReference>
<dbReference type="AlphaFoldDB" id="A0AAE9E916"/>
<dbReference type="PANTHER" id="PTHR46169">
    <property type="entry name" value="DNA REPLICATION-RELATED ELEMENT FACTOR, ISOFORM A"/>
    <property type="match status" value="1"/>
</dbReference>
<dbReference type="EMBL" id="CP092620">
    <property type="protein sequence ID" value="UMM15363.1"/>
    <property type="molecule type" value="Genomic_DNA"/>
</dbReference>
<dbReference type="PANTHER" id="PTHR46169:SF26">
    <property type="entry name" value="BED-TYPE DOMAIN-CONTAINING PROTEIN-RELATED"/>
    <property type="match status" value="1"/>
</dbReference>
<reference evidence="2 3" key="1">
    <citation type="submission" date="2022-04" db="EMBL/GenBank/DDBJ databases">
        <title>Chromosome-level reference genomes for two strains of Caenorhabditis briggsae: an improved platform for comparative genomics.</title>
        <authorList>
            <person name="Stevens L."/>
            <person name="Andersen E."/>
        </authorList>
    </citation>
    <scope>NUCLEOTIDE SEQUENCE [LARGE SCALE GENOMIC DNA]</scope>
    <source>
        <strain evidence="2">VX34</strain>
        <tissue evidence="2">Whole-organism</tissue>
    </source>
</reference>
<dbReference type="GO" id="GO:0046983">
    <property type="term" value="F:protein dimerization activity"/>
    <property type="evidence" value="ECO:0007669"/>
    <property type="project" value="InterPro"/>
</dbReference>
<dbReference type="InterPro" id="IPR012337">
    <property type="entry name" value="RNaseH-like_sf"/>
</dbReference>
<protein>
    <recommendedName>
        <fullName evidence="1">HAT C-terminal dimerisation domain-containing protein</fullName>
    </recommendedName>
</protein>
<accession>A0AAE9E916</accession>
<name>A0AAE9E916_CAEBR</name>
<dbReference type="InterPro" id="IPR008906">
    <property type="entry name" value="HATC_C_dom"/>
</dbReference>